<organism evidence="1 2">
    <name type="scientific">Entomophthora muscae</name>
    <dbReference type="NCBI Taxonomy" id="34485"/>
    <lineage>
        <taxon>Eukaryota</taxon>
        <taxon>Fungi</taxon>
        <taxon>Fungi incertae sedis</taxon>
        <taxon>Zoopagomycota</taxon>
        <taxon>Entomophthoromycotina</taxon>
        <taxon>Entomophthoromycetes</taxon>
        <taxon>Entomophthorales</taxon>
        <taxon>Entomophthoraceae</taxon>
        <taxon>Entomophthora</taxon>
    </lineage>
</organism>
<proteinExistence type="predicted"/>
<gene>
    <name evidence="1" type="ORF">DSO57_1008120</name>
</gene>
<dbReference type="Proteomes" id="UP001165960">
    <property type="component" value="Unassembled WGS sequence"/>
</dbReference>
<dbReference type="EMBL" id="QTSX02002154">
    <property type="protein sequence ID" value="KAJ9078291.1"/>
    <property type="molecule type" value="Genomic_DNA"/>
</dbReference>
<evidence type="ECO:0000313" key="2">
    <source>
        <dbReference type="Proteomes" id="UP001165960"/>
    </source>
</evidence>
<keyword evidence="2" id="KW-1185">Reference proteome</keyword>
<name>A0ACC2TUZ5_9FUNG</name>
<evidence type="ECO:0000313" key="1">
    <source>
        <dbReference type="EMBL" id="KAJ9078291.1"/>
    </source>
</evidence>
<protein>
    <submittedName>
        <fullName evidence="1">Uncharacterized protein</fullName>
    </submittedName>
</protein>
<sequence>MKVNCIALISVCLAQKISQEEQYRAIASAILSSPTPSFDPSMIASVIEKISATPSAMPTAVPTMHKNQTSNHTIVDNSTTIHVNQTTNITTPDNSTDASSVVLPTSTKKLNSSSKPKPSNGISTEDSSSALQNRIYIPLTAAAYFAFTLL</sequence>
<comment type="caution">
    <text evidence="1">The sequence shown here is derived from an EMBL/GenBank/DDBJ whole genome shotgun (WGS) entry which is preliminary data.</text>
</comment>
<accession>A0ACC2TUZ5</accession>
<reference evidence="1" key="1">
    <citation type="submission" date="2022-04" db="EMBL/GenBank/DDBJ databases">
        <title>Genome of the entomopathogenic fungus Entomophthora muscae.</title>
        <authorList>
            <person name="Elya C."/>
            <person name="Lovett B.R."/>
            <person name="Lee E."/>
            <person name="Macias A.M."/>
            <person name="Hajek A.E."/>
            <person name="De Bivort B.L."/>
            <person name="Kasson M.T."/>
            <person name="De Fine Licht H.H."/>
            <person name="Stajich J.E."/>
        </authorList>
    </citation>
    <scope>NUCLEOTIDE SEQUENCE</scope>
    <source>
        <strain evidence="1">Berkeley</strain>
    </source>
</reference>